<dbReference type="EMBL" id="VEVO01000016">
    <property type="protein sequence ID" value="KAF0029940.1"/>
    <property type="molecule type" value="Genomic_DNA"/>
</dbReference>
<evidence type="ECO:0000313" key="6">
    <source>
        <dbReference type="Proteomes" id="UP000438429"/>
    </source>
</evidence>
<gene>
    <name evidence="5" type="ORF">F2P81_019045</name>
</gene>
<dbReference type="PROSITE" id="PS50088">
    <property type="entry name" value="ANK_REPEAT"/>
    <property type="match status" value="2"/>
</dbReference>
<dbReference type="PRINTS" id="PR01415">
    <property type="entry name" value="ANKYRIN"/>
</dbReference>
<evidence type="ECO:0000256" key="4">
    <source>
        <dbReference type="SAM" id="MobiDB-lite"/>
    </source>
</evidence>
<protein>
    <submittedName>
        <fullName evidence="5">Uncharacterized protein</fullName>
    </submittedName>
</protein>
<feature type="region of interest" description="Disordered" evidence="4">
    <location>
        <begin position="95"/>
        <end position="114"/>
    </location>
</feature>
<dbReference type="PANTHER" id="PTHR24171">
    <property type="entry name" value="ANKYRIN REPEAT DOMAIN-CONTAINING PROTEIN 39-RELATED"/>
    <property type="match status" value="1"/>
</dbReference>
<feature type="compositionally biased region" description="Basic and acidic residues" evidence="4">
    <location>
        <begin position="1"/>
        <end position="13"/>
    </location>
</feature>
<dbReference type="GO" id="GO:0031436">
    <property type="term" value="C:BRCA1-BARD1 complex"/>
    <property type="evidence" value="ECO:0007669"/>
    <property type="project" value="TreeGrafter"/>
</dbReference>
<sequence length="235" mass="25831">MHPRGEPPERSDEPQTSPDSLPTKHTLCGHTNNTVQMPRFEISCRLLSDTHGQKSEQFSRNFLPEGSFPVFYHYFFQTTTLFAKFQLYEFISSSSSISGGSGTATREEATPQQSIGKMGDKELTWALKTGDLDEVKAKLVTAEDVNRTLEGGRKPLHYAADFGQTEVAEFLISQGADINAPDKHGLTPLISACFEGHISCVKFLLEKGADKDRKGPEGICAFEAAESDAIKALLK</sequence>
<feature type="repeat" description="ANK" evidence="3">
    <location>
        <begin position="184"/>
        <end position="216"/>
    </location>
</feature>
<dbReference type="InterPro" id="IPR002110">
    <property type="entry name" value="Ankyrin_rpt"/>
</dbReference>
<evidence type="ECO:0000256" key="3">
    <source>
        <dbReference type="PROSITE-ProRule" id="PRU00023"/>
    </source>
</evidence>
<keyword evidence="2 3" id="KW-0040">ANK repeat</keyword>
<comment type="caution">
    <text evidence="5">The sequence shown here is derived from an EMBL/GenBank/DDBJ whole genome shotgun (WGS) entry which is preliminary data.</text>
</comment>
<evidence type="ECO:0000256" key="2">
    <source>
        <dbReference type="ARBA" id="ARBA00023043"/>
    </source>
</evidence>
<organism evidence="5 6">
    <name type="scientific">Scophthalmus maximus</name>
    <name type="common">Turbot</name>
    <name type="synonym">Psetta maxima</name>
    <dbReference type="NCBI Taxonomy" id="52904"/>
    <lineage>
        <taxon>Eukaryota</taxon>
        <taxon>Metazoa</taxon>
        <taxon>Chordata</taxon>
        <taxon>Craniata</taxon>
        <taxon>Vertebrata</taxon>
        <taxon>Euteleostomi</taxon>
        <taxon>Actinopterygii</taxon>
        <taxon>Neopterygii</taxon>
        <taxon>Teleostei</taxon>
        <taxon>Neoteleostei</taxon>
        <taxon>Acanthomorphata</taxon>
        <taxon>Carangaria</taxon>
        <taxon>Pleuronectiformes</taxon>
        <taxon>Pleuronectoidei</taxon>
        <taxon>Scophthalmidae</taxon>
        <taxon>Scophthalmus</taxon>
    </lineage>
</organism>
<dbReference type="GO" id="GO:0004842">
    <property type="term" value="F:ubiquitin-protein transferase activity"/>
    <property type="evidence" value="ECO:0007669"/>
    <property type="project" value="TreeGrafter"/>
</dbReference>
<dbReference type="SMART" id="SM00248">
    <property type="entry name" value="ANK"/>
    <property type="match status" value="2"/>
</dbReference>
<dbReference type="Gene3D" id="1.25.40.20">
    <property type="entry name" value="Ankyrin repeat-containing domain"/>
    <property type="match status" value="1"/>
</dbReference>
<feature type="region of interest" description="Disordered" evidence="4">
    <location>
        <begin position="1"/>
        <end position="32"/>
    </location>
</feature>
<evidence type="ECO:0000313" key="5">
    <source>
        <dbReference type="EMBL" id="KAF0029940.1"/>
    </source>
</evidence>
<dbReference type="GO" id="GO:0070531">
    <property type="term" value="C:BRCA1-A complex"/>
    <property type="evidence" value="ECO:0007669"/>
    <property type="project" value="TreeGrafter"/>
</dbReference>
<dbReference type="Pfam" id="PF12796">
    <property type="entry name" value="Ank_2"/>
    <property type="match status" value="1"/>
</dbReference>
<reference evidence="5 6" key="1">
    <citation type="submission" date="2019-06" db="EMBL/GenBank/DDBJ databases">
        <title>Draft genomes of female and male turbot (Scophthalmus maximus).</title>
        <authorList>
            <person name="Xu H."/>
            <person name="Xu X.-W."/>
            <person name="Shao C."/>
            <person name="Chen S."/>
        </authorList>
    </citation>
    <scope>NUCLEOTIDE SEQUENCE [LARGE SCALE GENOMIC DNA]</scope>
    <source>
        <strain evidence="5">Ysfricsl-2016a</strain>
        <tissue evidence="5">Blood</tissue>
    </source>
</reference>
<accession>A0A6A4SDS6</accession>
<name>A0A6A4SDS6_SCOMX</name>
<evidence type="ECO:0000256" key="1">
    <source>
        <dbReference type="ARBA" id="ARBA00022737"/>
    </source>
</evidence>
<dbReference type="Proteomes" id="UP000438429">
    <property type="component" value="Unassembled WGS sequence"/>
</dbReference>
<dbReference type="AlphaFoldDB" id="A0A6A4SDS6"/>
<keyword evidence="1" id="KW-0677">Repeat</keyword>
<dbReference type="GO" id="GO:0085020">
    <property type="term" value="P:protein K6-linked ubiquitination"/>
    <property type="evidence" value="ECO:0007669"/>
    <property type="project" value="TreeGrafter"/>
</dbReference>
<dbReference type="InterPro" id="IPR036770">
    <property type="entry name" value="Ankyrin_rpt-contain_sf"/>
</dbReference>
<dbReference type="PROSITE" id="PS50297">
    <property type="entry name" value="ANK_REP_REGION"/>
    <property type="match status" value="2"/>
</dbReference>
<feature type="repeat" description="ANK" evidence="3">
    <location>
        <begin position="151"/>
        <end position="183"/>
    </location>
</feature>
<dbReference type="PANTHER" id="PTHR24171:SF8">
    <property type="entry name" value="BRCA1-ASSOCIATED RING DOMAIN PROTEIN 1"/>
    <property type="match status" value="1"/>
</dbReference>
<dbReference type="SUPFAM" id="SSF48403">
    <property type="entry name" value="Ankyrin repeat"/>
    <property type="match status" value="1"/>
</dbReference>
<proteinExistence type="predicted"/>